<reference evidence="2 3" key="1">
    <citation type="submission" date="2023-02" db="EMBL/GenBank/DDBJ databases">
        <title>LHISI_Scaffold_Assembly.</title>
        <authorList>
            <person name="Stuart O.P."/>
            <person name="Cleave R."/>
            <person name="Magrath M.J.L."/>
            <person name="Mikheyev A.S."/>
        </authorList>
    </citation>
    <scope>NUCLEOTIDE SEQUENCE [LARGE SCALE GENOMIC DNA]</scope>
    <source>
        <strain evidence="2">Daus_M_001</strain>
        <tissue evidence="2">Leg muscle</tissue>
    </source>
</reference>
<organism evidence="2 3">
    <name type="scientific">Dryococelus australis</name>
    <dbReference type="NCBI Taxonomy" id="614101"/>
    <lineage>
        <taxon>Eukaryota</taxon>
        <taxon>Metazoa</taxon>
        <taxon>Ecdysozoa</taxon>
        <taxon>Arthropoda</taxon>
        <taxon>Hexapoda</taxon>
        <taxon>Insecta</taxon>
        <taxon>Pterygota</taxon>
        <taxon>Neoptera</taxon>
        <taxon>Polyneoptera</taxon>
        <taxon>Phasmatodea</taxon>
        <taxon>Verophasmatodea</taxon>
        <taxon>Anareolatae</taxon>
        <taxon>Phasmatidae</taxon>
        <taxon>Eurycanthinae</taxon>
        <taxon>Dryococelus</taxon>
    </lineage>
</organism>
<feature type="region of interest" description="Disordered" evidence="1">
    <location>
        <begin position="1"/>
        <end position="88"/>
    </location>
</feature>
<comment type="caution">
    <text evidence="2">The sequence shown here is derived from an EMBL/GenBank/DDBJ whole genome shotgun (WGS) entry which is preliminary data.</text>
</comment>
<evidence type="ECO:0000313" key="3">
    <source>
        <dbReference type="Proteomes" id="UP001159363"/>
    </source>
</evidence>
<dbReference type="EMBL" id="JARBHB010000001">
    <property type="protein sequence ID" value="KAJ8898512.1"/>
    <property type="molecule type" value="Genomic_DNA"/>
</dbReference>
<feature type="compositionally biased region" description="Polar residues" evidence="1">
    <location>
        <begin position="59"/>
        <end position="69"/>
    </location>
</feature>
<dbReference type="Proteomes" id="UP001159363">
    <property type="component" value="Chromosome 1"/>
</dbReference>
<gene>
    <name evidence="2" type="ORF">PR048_003872</name>
</gene>
<evidence type="ECO:0000256" key="1">
    <source>
        <dbReference type="SAM" id="MobiDB-lite"/>
    </source>
</evidence>
<name>A0ABQ9IPA8_9NEOP</name>
<feature type="compositionally biased region" description="Low complexity" evidence="1">
    <location>
        <begin position="33"/>
        <end position="45"/>
    </location>
</feature>
<feature type="compositionally biased region" description="Polar residues" evidence="1">
    <location>
        <begin position="16"/>
        <end position="26"/>
    </location>
</feature>
<accession>A0ABQ9IPA8</accession>
<keyword evidence="3" id="KW-1185">Reference proteome</keyword>
<feature type="compositionally biased region" description="Polar residues" evidence="1">
    <location>
        <begin position="78"/>
        <end position="88"/>
    </location>
</feature>
<proteinExistence type="predicted"/>
<protein>
    <submittedName>
        <fullName evidence="2">Uncharacterized protein</fullName>
    </submittedName>
</protein>
<evidence type="ECO:0000313" key="2">
    <source>
        <dbReference type="EMBL" id="KAJ8898512.1"/>
    </source>
</evidence>
<sequence>MMCSKTLTNKRPCGTQCPNAETSISNHVKPDYPSNSSGNPSSVPGYTLEQWDVSCGTIPESTDPNQTGCNEADKIPRVTSSNLTSSPV</sequence>